<sequence length="451" mass="50848">MKDDYYEANFDGIVGPTHNYSGLAIGNVPSMKNKSLASNPKQAALQGLYKMKRLSELGVIQGVLPPHERPYVPLLRNIGYRGTDREVLTAAYKNQPELYINLCSASSMWAANAAVITPSIDTEDNLTHITPANLFSELHRSIEAETTSLILQRIFSSPLYFAHHPPLPANPQFANEGAANHCPFYRKCGEAGIHLFVYGKSAFGRGGLVPERFPARETEEAVTSIARRHRIFPGRAFFVQQSPRAIDLGVFHNDVISVSNQNFFLYHEHSFVSTKTIIEEISKAFEKITTTPLITYMVKSEDLTIEEAVETYLFNSQIVTIDDGMMAIIAPVECQANPRAKTLLEKLVKSDKNPIKNIHYVNLRESMQNGGGPACLRLRIPLKKQEIDSITSDVFLTEKLYLRLITWVERHYRDKLMPKDLQDPKLYEESRQALDELTKILGLGSIYSFQK</sequence>
<evidence type="ECO:0000256" key="3">
    <source>
        <dbReference type="NCBIfam" id="TIGR03241"/>
    </source>
</evidence>
<dbReference type="NCBIfam" id="TIGR03241">
    <property type="entry name" value="arg_catab_astB"/>
    <property type="match status" value="1"/>
</dbReference>
<dbReference type="SUPFAM" id="SSF55909">
    <property type="entry name" value="Pentein"/>
    <property type="match status" value="1"/>
</dbReference>
<dbReference type="InterPro" id="IPR007079">
    <property type="entry name" value="SuccinylArg_d-Hdrlase_AstB"/>
</dbReference>
<dbReference type="PANTHER" id="PTHR30420:SF2">
    <property type="entry name" value="N-SUCCINYLARGININE DIHYDROLASE"/>
    <property type="match status" value="1"/>
</dbReference>
<accession>A0A0H5DPK9</accession>
<dbReference type="PANTHER" id="PTHR30420">
    <property type="entry name" value="N-SUCCINYLARGININE DIHYDROLASE"/>
    <property type="match status" value="1"/>
</dbReference>
<keyword evidence="1" id="KW-0056">Arginine metabolism</keyword>
<evidence type="ECO:0000313" key="5">
    <source>
        <dbReference type="Proteomes" id="UP000220251"/>
    </source>
</evidence>
<evidence type="ECO:0000256" key="2">
    <source>
        <dbReference type="ARBA" id="ARBA00022801"/>
    </source>
</evidence>
<dbReference type="GO" id="GO:0006527">
    <property type="term" value="P:L-arginine catabolic process"/>
    <property type="evidence" value="ECO:0007669"/>
    <property type="project" value="UniProtKB-UniRule"/>
</dbReference>
<dbReference type="Gene3D" id="3.75.10.20">
    <property type="entry name" value="Succinylarginine dihydrolase"/>
    <property type="match status" value="1"/>
</dbReference>
<dbReference type="EMBL" id="CWGJ01000012">
    <property type="protein sequence ID" value="CRX38392.1"/>
    <property type="molecule type" value="Genomic_DNA"/>
</dbReference>
<protein>
    <recommendedName>
        <fullName evidence="3">N-succinylarginine dihydrolase</fullName>
        <ecNumber evidence="3">3.5.3.23</ecNumber>
    </recommendedName>
</protein>
<evidence type="ECO:0000313" key="4">
    <source>
        <dbReference type="EMBL" id="CRX38392.1"/>
    </source>
</evidence>
<dbReference type="AlphaFoldDB" id="A0A0H5DPK9"/>
<evidence type="ECO:0000256" key="1">
    <source>
        <dbReference type="ARBA" id="ARBA00022503"/>
    </source>
</evidence>
<dbReference type="EC" id="3.5.3.23" evidence="3"/>
<dbReference type="NCBIfam" id="NF009789">
    <property type="entry name" value="PRK13281.1"/>
    <property type="match status" value="1"/>
</dbReference>
<reference evidence="5" key="1">
    <citation type="submission" date="2015-06" db="EMBL/GenBank/DDBJ databases">
        <authorList>
            <person name="Bertelli C."/>
        </authorList>
    </citation>
    <scope>NUCLEOTIDE SEQUENCE [LARGE SCALE GENOMIC DNA]</scope>
    <source>
        <strain evidence="5">CRIB-30</strain>
    </source>
</reference>
<dbReference type="Pfam" id="PF04996">
    <property type="entry name" value="AstB"/>
    <property type="match status" value="1"/>
</dbReference>
<dbReference type="OrthoDB" id="248552at2"/>
<name>A0A0H5DPK9_9BACT</name>
<dbReference type="RefSeq" id="WP_098038253.1">
    <property type="nucleotide sequence ID" value="NZ_CWGJ01000012.1"/>
</dbReference>
<gene>
    <name evidence="4" type="primary">astB</name>
    <name evidence="4" type="ORF">ELAC_1047</name>
</gene>
<dbReference type="HAMAP" id="MF_01172">
    <property type="entry name" value="AstB"/>
    <property type="match status" value="1"/>
</dbReference>
<keyword evidence="2 4" id="KW-0378">Hydrolase</keyword>
<proteinExistence type="inferred from homology"/>
<organism evidence="4 5">
    <name type="scientific">Estrella lausannensis</name>
    <dbReference type="NCBI Taxonomy" id="483423"/>
    <lineage>
        <taxon>Bacteria</taxon>
        <taxon>Pseudomonadati</taxon>
        <taxon>Chlamydiota</taxon>
        <taxon>Chlamydiia</taxon>
        <taxon>Parachlamydiales</taxon>
        <taxon>Candidatus Criblamydiaceae</taxon>
        <taxon>Estrella</taxon>
    </lineage>
</organism>
<dbReference type="Proteomes" id="UP000220251">
    <property type="component" value="Unassembled WGS sequence"/>
</dbReference>
<dbReference type="GO" id="GO:0009015">
    <property type="term" value="F:N-succinylarginine dihydrolase activity"/>
    <property type="evidence" value="ECO:0007669"/>
    <property type="project" value="UniProtKB-UniRule"/>
</dbReference>
<dbReference type="InterPro" id="IPR037031">
    <property type="entry name" value="AstB_sf"/>
</dbReference>
<keyword evidence="5" id="KW-1185">Reference proteome</keyword>